<gene>
    <name evidence="2" type="ordered locus">Ping_1284</name>
</gene>
<dbReference type="EMBL" id="CP000510">
    <property type="protein sequence ID" value="ABM03111.1"/>
    <property type="molecule type" value="Genomic_DNA"/>
</dbReference>
<dbReference type="PANTHER" id="PTHR39966:SF1">
    <property type="entry name" value="HEMERYTHRIN-LIKE DOMAIN-CONTAINING PROTEIN"/>
    <property type="match status" value="1"/>
</dbReference>
<dbReference type="Pfam" id="PF01814">
    <property type="entry name" value="Hemerythrin"/>
    <property type="match status" value="1"/>
</dbReference>
<evidence type="ECO:0000259" key="1">
    <source>
        <dbReference type="Pfam" id="PF01814"/>
    </source>
</evidence>
<dbReference type="eggNOG" id="COG3945">
    <property type="taxonomic scope" value="Bacteria"/>
</dbReference>
<sequence>MLSTIHKDHINISNLLRLLREKVKLLENDQGVDYRLMKAVITYLRNYSDKYHHPMEDMIYEYYLKYRIVSDEVANRLSLEHQLVKEITIELDELLDMILLDAVVPKEQCIEKLNNFIKLQMAHMAYEEQEILPKIEASLTEKDWQILEQQWQHQGHIDPLFGDKVADEYKKLSERIKQG</sequence>
<dbReference type="KEGG" id="pin:Ping_1284"/>
<proteinExistence type="predicted"/>
<name>A1SUE6_PSYIN</name>
<accession>A1SUE6</accession>
<dbReference type="HOGENOM" id="CLU_095978_1_0_6"/>
<reference evidence="2 3" key="1">
    <citation type="submission" date="2007-01" db="EMBL/GenBank/DDBJ databases">
        <title>Complete sequence of Psychromonas ingrahamii 37.</title>
        <authorList>
            <consortium name="US DOE Joint Genome Institute"/>
            <person name="Copeland A."/>
            <person name="Lucas S."/>
            <person name="Lapidus A."/>
            <person name="Barry K."/>
            <person name="Detter J.C."/>
            <person name="Glavina del Rio T."/>
            <person name="Hammon N."/>
            <person name="Israni S."/>
            <person name="Dalin E."/>
            <person name="Tice H."/>
            <person name="Pitluck S."/>
            <person name="Thompson L.S."/>
            <person name="Brettin T."/>
            <person name="Bruce D."/>
            <person name="Han C."/>
            <person name="Tapia R."/>
            <person name="Schmutz J."/>
            <person name="Larimer F."/>
            <person name="Land M."/>
            <person name="Hauser L."/>
            <person name="Kyrpides N."/>
            <person name="Ivanova N."/>
            <person name="Staley J."/>
            <person name="Richardson P."/>
        </authorList>
    </citation>
    <scope>NUCLEOTIDE SEQUENCE [LARGE SCALE GENOMIC DNA]</scope>
    <source>
        <strain evidence="2 3">37</strain>
    </source>
</reference>
<dbReference type="PANTHER" id="PTHR39966">
    <property type="entry name" value="BLL2471 PROTEIN-RELATED"/>
    <property type="match status" value="1"/>
</dbReference>
<dbReference type="AlphaFoldDB" id="A1SUE6"/>
<dbReference type="Proteomes" id="UP000000639">
    <property type="component" value="Chromosome"/>
</dbReference>
<keyword evidence="3" id="KW-1185">Reference proteome</keyword>
<dbReference type="STRING" id="357804.Ping_1284"/>
<dbReference type="InterPro" id="IPR012312">
    <property type="entry name" value="Hemerythrin-like"/>
</dbReference>
<feature type="domain" description="Hemerythrin-like" evidence="1">
    <location>
        <begin position="2"/>
        <end position="135"/>
    </location>
</feature>
<organism evidence="2 3">
    <name type="scientific">Psychromonas ingrahamii (strain DSM 17664 / CCUG 51855 / 37)</name>
    <dbReference type="NCBI Taxonomy" id="357804"/>
    <lineage>
        <taxon>Bacteria</taxon>
        <taxon>Pseudomonadati</taxon>
        <taxon>Pseudomonadota</taxon>
        <taxon>Gammaproteobacteria</taxon>
        <taxon>Alteromonadales</taxon>
        <taxon>Psychromonadaceae</taxon>
        <taxon>Psychromonas</taxon>
    </lineage>
</organism>
<dbReference type="OrthoDB" id="7349010at2"/>
<dbReference type="GO" id="GO:0005886">
    <property type="term" value="C:plasma membrane"/>
    <property type="evidence" value="ECO:0007669"/>
    <property type="project" value="TreeGrafter"/>
</dbReference>
<evidence type="ECO:0000313" key="2">
    <source>
        <dbReference type="EMBL" id="ABM03111.1"/>
    </source>
</evidence>
<dbReference type="Gene3D" id="1.20.120.520">
    <property type="entry name" value="nmb1532 protein domain like"/>
    <property type="match status" value="1"/>
</dbReference>
<evidence type="ECO:0000313" key="3">
    <source>
        <dbReference type="Proteomes" id="UP000000639"/>
    </source>
</evidence>
<dbReference type="RefSeq" id="WP_011769674.1">
    <property type="nucleotide sequence ID" value="NC_008709.1"/>
</dbReference>
<protein>
    <submittedName>
        <fullName evidence="2">Hemerythrin HHE cation binding domain protein</fullName>
    </submittedName>
</protein>